<keyword evidence="4" id="KW-1185">Reference proteome</keyword>
<evidence type="ECO:0000259" key="2">
    <source>
        <dbReference type="Pfam" id="PF14417"/>
    </source>
</evidence>
<gene>
    <name evidence="3" type="ordered locus">Psed_3443</name>
</gene>
<dbReference type="OrthoDB" id="4088450at2"/>
<accession>F4CZA0</accession>
<dbReference type="AlphaFoldDB" id="F4CZA0"/>
<dbReference type="RefSeq" id="WP_013675551.1">
    <property type="nucleotide sequence ID" value="NC_015312.1"/>
</dbReference>
<evidence type="ECO:0000256" key="1">
    <source>
        <dbReference type="SAM" id="MobiDB-lite"/>
    </source>
</evidence>
<proteinExistence type="predicted"/>
<reference evidence="3 4" key="1">
    <citation type="journal article" date="2011" name="J. Bacteriol.">
        <title>Genome sequence of the 1,4-dioxane-degrading Pseudonocardia dioxanivorans strain CB1190.</title>
        <authorList>
            <person name="Sales C.M."/>
            <person name="Mahendra S."/>
            <person name="Grostern A."/>
            <person name="Parales R.E."/>
            <person name="Goodwin L.A."/>
            <person name="Woyke T."/>
            <person name="Nolan M."/>
            <person name="Lapidus A."/>
            <person name="Chertkov O."/>
            <person name="Ovchinnikova G."/>
            <person name="Sczyrba A."/>
            <person name="Alvarez-Cohen L."/>
        </authorList>
    </citation>
    <scope>NUCLEOTIDE SEQUENCE [LARGE SCALE GENOMIC DNA]</scope>
    <source>
        <strain evidence="4">ATCC 55486 / DSM 44775 / JCM 13855 / CB1190</strain>
    </source>
</reference>
<dbReference type="InterPro" id="IPR025847">
    <property type="entry name" value="MEDS_domain"/>
</dbReference>
<evidence type="ECO:0000313" key="3">
    <source>
        <dbReference type="EMBL" id="AEA25631.1"/>
    </source>
</evidence>
<name>F4CZA0_PSEUX</name>
<dbReference type="HOGENOM" id="CLU_108937_0_0_11"/>
<feature type="domain" description="MEDS" evidence="2">
    <location>
        <begin position="28"/>
        <end position="187"/>
    </location>
</feature>
<sequence length="201" mass="22224">MRPATTRRSDSTGSSPARPRLPEIGAGRHIVALYSRLAERDAMLDRYLRDGLAHDHSCTIYLTRGTSQAVLDRLSIDLDIHSNRSSGRLALCQAPDWPSARDQSGPAAASTFWERVIANRVQDGYAFQRYSVDATAWLPDYGEADELLGFEAQLTTLAIGQPIAFMFLYDVSDLDGRLVVELARTHPMVWVDGVALANPYS</sequence>
<dbReference type="Proteomes" id="UP000007809">
    <property type="component" value="Chromosome"/>
</dbReference>
<feature type="region of interest" description="Disordered" evidence="1">
    <location>
        <begin position="1"/>
        <end position="22"/>
    </location>
</feature>
<evidence type="ECO:0000313" key="4">
    <source>
        <dbReference type="Proteomes" id="UP000007809"/>
    </source>
</evidence>
<dbReference type="Pfam" id="PF14417">
    <property type="entry name" value="MEDS"/>
    <property type="match status" value="1"/>
</dbReference>
<dbReference type="STRING" id="675635.Psed_3443"/>
<dbReference type="KEGG" id="pdx:Psed_3443"/>
<organism evidence="3 4">
    <name type="scientific">Pseudonocardia dioxanivorans (strain ATCC 55486 / DSM 44775 / JCM 13855 / CB1190)</name>
    <dbReference type="NCBI Taxonomy" id="675635"/>
    <lineage>
        <taxon>Bacteria</taxon>
        <taxon>Bacillati</taxon>
        <taxon>Actinomycetota</taxon>
        <taxon>Actinomycetes</taxon>
        <taxon>Pseudonocardiales</taxon>
        <taxon>Pseudonocardiaceae</taxon>
        <taxon>Pseudonocardia</taxon>
    </lineage>
</organism>
<dbReference type="EMBL" id="CP002593">
    <property type="protein sequence ID" value="AEA25631.1"/>
    <property type="molecule type" value="Genomic_DNA"/>
</dbReference>
<protein>
    <recommendedName>
        <fullName evidence="2">MEDS domain-containing protein</fullName>
    </recommendedName>
</protein>